<dbReference type="AlphaFoldDB" id="W0SG11"/>
<dbReference type="InterPro" id="IPR038765">
    <property type="entry name" value="Papain-like_cys_pep_sf"/>
</dbReference>
<dbReference type="Proteomes" id="UP000031637">
    <property type="component" value="Chromosome"/>
</dbReference>
<dbReference type="InterPro" id="IPR002931">
    <property type="entry name" value="Transglutaminase-like"/>
</dbReference>
<dbReference type="Gene3D" id="3.10.620.30">
    <property type="match status" value="1"/>
</dbReference>
<dbReference type="InterPro" id="IPR052901">
    <property type="entry name" value="Bact_TGase-like"/>
</dbReference>
<dbReference type="InterPro" id="IPR021878">
    <property type="entry name" value="TgpA_N"/>
</dbReference>
<gene>
    <name evidence="3" type="ORF">SUTH_02422</name>
</gene>
<protein>
    <submittedName>
        <fullName evidence="3">Transglutaminase domain-containing protein</fullName>
    </submittedName>
</protein>
<feature type="transmembrane region" description="Helical" evidence="1">
    <location>
        <begin position="130"/>
        <end position="149"/>
    </location>
</feature>
<organism evidence="3 4">
    <name type="scientific">Sulfuritalea hydrogenivorans sk43H</name>
    <dbReference type="NCBI Taxonomy" id="1223802"/>
    <lineage>
        <taxon>Bacteria</taxon>
        <taxon>Pseudomonadati</taxon>
        <taxon>Pseudomonadota</taxon>
        <taxon>Betaproteobacteria</taxon>
        <taxon>Nitrosomonadales</taxon>
        <taxon>Sterolibacteriaceae</taxon>
        <taxon>Sulfuritalea</taxon>
    </lineage>
</organism>
<keyword evidence="1" id="KW-1133">Transmembrane helix</keyword>
<dbReference type="Pfam" id="PF13559">
    <property type="entry name" value="DUF4129"/>
    <property type="match status" value="1"/>
</dbReference>
<name>W0SG11_9PROT</name>
<dbReference type="Pfam" id="PF11992">
    <property type="entry name" value="TgpA_N"/>
    <property type="match status" value="1"/>
</dbReference>
<dbReference type="Pfam" id="PF01841">
    <property type="entry name" value="Transglut_core"/>
    <property type="match status" value="1"/>
</dbReference>
<feature type="transmembrane region" description="Helical" evidence="1">
    <location>
        <begin position="161"/>
        <end position="180"/>
    </location>
</feature>
<keyword evidence="1" id="KW-0812">Transmembrane</keyword>
<dbReference type="STRING" id="1223802.SUTH_02422"/>
<feature type="transmembrane region" description="Helical" evidence="1">
    <location>
        <begin position="106"/>
        <end position="124"/>
    </location>
</feature>
<dbReference type="KEGG" id="shd:SUTH_02422"/>
<evidence type="ECO:0000313" key="4">
    <source>
        <dbReference type="Proteomes" id="UP000031637"/>
    </source>
</evidence>
<dbReference type="RefSeq" id="WP_041099544.1">
    <property type="nucleotide sequence ID" value="NZ_AP012547.1"/>
</dbReference>
<feature type="transmembrane region" description="Helical" evidence="1">
    <location>
        <begin position="83"/>
        <end position="99"/>
    </location>
</feature>
<reference evidence="3 4" key="1">
    <citation type="journal article" date="2014" name="Syst. Appl. Microbiol.">
        <title>Complete genomes of freshwater sulfur oxidizers Sulfuricella denitrificans skB26 and Sulfuritalea hydrogenivorans sk43H: genetic insights into the sulfur oxidation pathway of betaproteobacteria.</title>
        <authorList>
            <person name="Watanabe T."/>
            <person name="Kojima H."/>
            <person name="Fukui M."/>
        </authorList>
    </citation>
    <scope>NUCLEOTIDE SEQUENCE [LARGE SCALE GENOMIC DNA]</scope>
    <source>
        <strain evidence="3">DSM22779</strain>
    </source>
</reference>
<keyword evidence="1" id="KW-0472">Membrane</keyword>
<dbReference type="EMBL" id="AP012547">
    <property type="protein sequence ID" value="BAO30209.1"/>
    <property type="molecule type" value="Genomic_DNA"/>
</dbReference>
<dbReference type="HOGENOM" id="CLU_012397_0_0_4"/>
<sequence length="650" mass="71854">MARSNRPVSRRQAWWLLATALAAFLPLTPQLPLWLSLAAGAAFSWRAALTWWQWRLPPRWLLVLLVVAGTAGVLMQYRTILGRTPGIALLVVFLGLKLLELRTARDAVATALLCYFLVLGQFLFTQTIPTALLAAMTVLITTATLLAASDDRPSPRQQIRRAGLMLGQALPFMLLLFLLFPRVQGPLWGIPQDRFSAVSGVSDTMAPGSIAQLSQSDAIAFRVQFKGEVPPQSQLYWRGPVMPAFDGRSWRVAQTRGAYSEIPYPGIGQPVDYEVTLEPHGKFWLFSLELPASLPPESGLTSDYQPVARQAVRNRMRYAQRAWPEAIAGANETPGILRDALALPKGGNPRTRAISEGWRAQHGNDGAAILAAAEDLFNRQLLIYTLNPPLLGADMVDEFLFDTKRGFCEHFAAAFVFALRAAGVPARVVAGYQGGEVNPVDGFLVVRQYDAHAWTEVWIAGRGWMRVDPTAISAPSRINSNLAAAVPSGEPLPFLARGDLAWLKELRNRLDAVTNGWNQWVLGYNPQRQRDLLASLGMTEPDWRSMTAVLSVLCGAVMLGLTGWILRNRMRVDPALAAWRRFTARLARHGVAWRPWEGPQAFAERAAVQIPAQAQTIREIAELYARLRYGPTPQLPDLAQLKMKIAAFKP</sequence>
<evidence type="ECO:0000259" key="2">
    <source>
        <dbReference type="SMART" id="SM00460"/>
    </source>
</evidence>
<feature type="domain" description="Transglutaminase-like" evidence="2">
    <location>
        <begin position="400"/>
        <end position="471"/>
    </location>
</feature>
<evidence type="ECO:0000313" key="3">
    <source>
        <dbReference type="EMBL" id="BAO30209.1"/>
    </source>
</evidence>
<proteinExistence type="predicted"/>
<dbReference type="SMART" id="SM00460">
    <property type="entry name" value="TGc"/>
    <property type="match status" value="1"/>
</dbReference>
<dbReference type="PANTHER" id="PTHR42736:SF1">
    <property type="entry name" value="PROTEIN-GLUTAMINE GAMMA-GLUTAMYLTRANSFERASE"/>
    <property type="match status" value="1"/>
</dbReference>
<accession>W0SG11</accession>
<dbReference type="InterPro" id="IPR025403">
    <property type="entry name" value="TgpA-like_C"/>
</dbReference>
<dbReference type="PANTHER" id="PTHR42736">
    <property type="entry name" value="PROTEIN-GLUTAMINE GAMMA-GLUTAMYLTRANSFERASE"/>
    <property type="match status" value="1"/>
</dbReference>
<keyword evidence="4" id="KW-1185">Reference proteome</keyword>
<feature type="transmembrane region" description="Helical" evidence="1">
    <location>
        <begin position="12"/>
        <end position="28"/>
    </location>
</feature>
<dbReference type="SUPFAM" id="SSF54001">
    <property type="entry name" value="Cysteine proteinases"/>
    <property type="match status" value="1"/>
</dbReference>
<feature type="transmembrane region" description="Helical" evidence="1">
    <location>
        <begin position="546"/>
        <end position="566"/>
    </location>
</feature>
<evidence type="ECO:0000256" key="1">
    <source>
        <dbReference type="SAM" id="Phobius"/>
    </source>
</evidence>